<sequence length="532" mass="59049">MKPLEERIQALIDGSISEEEFQHLDDELLANPEARRIYYSYMVMHQGLEYRLSRSSSGVSPAAPIQGLAESRLKRQRVKALKVAAMSAAAVILCTLIVLKMYAIRWDSEGPTQFAAAPGTLYTLTHEGGEVDTESLELRQFSRLQISQGTIELQFASGVRSILTAPADVTLQDSDRLFMESGIAWFDVPKQAVGFTVKTREFEVVDLGTRFGVQAHPRDNDEVHVFEGAVAVTSLSGEEQQVTLKESQAKRVRFSGALEDVALAPERFITQLPDSLPHMHWSFDDAEELVETNQIVGMDALEYRLNGPSAGSRREPNLRSGVHGRALQLDGGCFLETNWEGILGDAPRTVAFWMKLPAMRRQVDVTNQKMILGWGRQSSGSADSTENNKWTIHMDPSAGRYPMLNLSFGGFWYFAPGLVLDDNQWHHIVVVYAGESNSEKMPRMKLFVDGQVANIKPAFHSPIDRDPLGQVHIDTKEKSPMVLGATLSGAAGRDYEEGPYLDISLDELFIIEGAITDREARALFKHNALSAP</sequence>
<reference evidence="4" key="1">
    <citation type="journal article" date="2019" name="Int. J. Syst. Evol. Microbiol.">
        <title>The Global Catalogue of Microorganisms (GCM) 10K type strain sequencing project: providing services to taxonomists for standard genome sequencing and annotation.</title>
        <authorList>
            <consortium name="The Broad Institute Genomics Platform"/>
            <consortium name="The Broad Institute Genome Sequencing Center for Infectious Disease"/>
            <person name="Wu L."/>
            <person name="Ma J."/>
        </authorList>
    </citation>
    <scope>NUCLEOTIDE SEQUENCE [LARGE SCALE GENOMIC DNA]</scope>
    <source>
        <strain evidence="4">CCUG 57942</strain>
    </source>
</reference>
<dbReference type="SUPFAM" id="SSF49899">
    <property type="entry name" value="Concanavalin A-like lectins/glucanases"/>
    <property type="match status" value="1"/>
</dbReference>
<comment type="caution">
    <text evidence="3">The sequence shown here is derived from an EMBL/GenBank/DDBJ whole genome shotgun (WGS) entry which is preliminary data.</text>
</comment>
<keyword evidence="1" id="KW-0472">Membrane</keyword>
<feature type="domain" description="FecR protein" evidence="2">
    <location>
        <begin position="168"/>
        <end position="230"/>
    </location>
</feature>
<gene>
    <name evidence="3" type="ORF">ACFSW8_15945</name>
</gene>
<evidence type="ECO:0000313" key="3">
    <source>
        <dbReference type="EMBL" id="MFD2160396.1"/>
    </source>
</evidence>
<dbReference type="Pfam" id="PF13385">
    <property type="entry name" value="Laminin_G_3"/>
    <property type="match status" value="1"/>
</dbReference>
<proteinExistence type="predicted"/>
<dbReference type="InterPro" id="IPR006860">
    <property type="entry name" value="FecR"/>
</dbReference>
<evidence type="ECO:0000259" key="2">
    <source>
        <dbReference type="Pfam" id="PF04773"/>
    </source>
</evidence>
<evidence type="ECO:0000313" key="4">
    <source>
        <dbReference type="Proteomes" id="UP001597389"/>
    </source>
</evidence>
<dbReference type="InterPro" id="IPR013320">
    <property type="entry name" value="ConA-like_dom_sf"/>
</dbReference>
<name>A0ABW4ZFV0_9BACT</name>
<dbReference type="Gene3D" id="2.60.120.200">
    <property type="match status" value="1"/>
</dbReference>
<dbReference type="Proteomes" id="UP001597389">
    <property type="component" value="Unassembled WGS sequence"/>
</dbReference>
<dbReference type="EMBL" id="JBHUJB010000079">
    <property type="protein sequence ID" value="MFD2160396.1"/>
    <property type="molecule type" value="Genomic_DNA"/>
</dbReference>
<dbReference type="Pfam" id="PF04773">
    <property type="entry name" value="FecR"/>
    <property type="match status" value="1"/>
</dbReference>
<keyword evidence="1" id="KW-1133">Transmembrane helix</keyword>
<keyword evidence="4" id="KW-1185">Reference proteome</keyword>
<organism evidence="3 4">
    <name type="scientific">Rubritalea tangerina</name>
    <dbReference type="NCBI Taxonomy" id="430798"/>
    <lineage>
        <taxon>Bacteria</taxon>
        <taxon>Pseudomonadati</taxon>
        <taxon>Verrucomicrobiota</taxon>
        <taxon>Verrucomicrobiia</taxon>
        <taxon>Verrucomicrobiales</taxon>
        <taxon>Rubritaleaceae</taxon>
        <taxon>Rubritalea</taxon>
    </lineage>
</organism>
<protein>
    <submittedName>
        <fullName evidence="3">LamG-like jellyroll fold domain-containing protein</fullName>
    </submittedName>
</protein>
<feature type="transmembrane region" description="Helical" evidence="1">
    <location>
        <begin position="80"/>
        <end position="103"/>
    </location>
</feature>
<keyword evidence="1" id="KW-0812">Transmembrane</keyword>
<dbReference type="InterPro" id="IPR012373">
    <property type="entry name" value="Ferrdict_sens_TM"/>
</dbReference>
<dbReference type="Gene3D" id="2.60.120.1440">
    <property type="match status" value="1"/>
</dbReference>
<evidence type="ECO:0000256" key="1">
    <source>
        <dbReference type="SAM" id="Phobius"/>
    </source>
</evidence>
<dbReference type="PANTHER" id="PTHR30273">
    <property type="entry name" value="PERIPLASMIC SIGNAL SENSOR AND SIGMA FACTOR ACTIVATOR FECR-RELATED"/>
    <property type="match status" value="1"/>
</dbReference>
<accession>A0ABW4ZFV0</accession>
<dbReference type="RefSeq" id="WP_377090739.1">
    <property type="nucleotide sequence ID" value="NZ_JBHSJL010000014.1"/>
</dbReference>
<dbReference type="PANTHER" id="PTHR30273:SF2">
    <property type="entry name" value="PROTEIN FECR"/>
    <property type="match status" value="1"/>
</dbReference>